<dbReference type="EMBL" id="NSFD01000055">
    <property type="protein sequence ID" value="PBA23842.1"/>
    <property type="molecule type" value="Genomic_DNA"/>
</dbReference>
<name>A0A2A2ZBB9_MYCAV</name>
<dbReference type="Proteomes" id="UP000217768">
    <property type="component" value="Unassembled WGS sequence"/>
</dbReference>
<reference evidence="1 2" key="1">
    <citation type="submission" date="2017-08" db="EMBL/GenBank/DDBJ databases">
        <title>Phylogenetic analysis of Mycobacterium avium complex whole genomes.</title>
        <authorList>
            <person name="Caverly L.J."/>
            <person name="Spilker T."/>
            <person name="Lipuma J."/>
        </authorList>
    </citation>
    <scope>NUCLEOTIDE SEQUENCE [LARGE SCALE GENOMIC DNA]</scope>
    <source>
        <strain evidence="1 2">FLAC0165</strain>
    </source>
</reference>
<sequence length="184" mass="20250">MGLVEKVSRALVENITARGRWDEPAQLYWLELTAGKVAMHLFPIDQSVFDTGHRPTDVLAGLAREVAAQQDALRRAVPPALFGLAFFCEAWAVTVPARSDEWDDAAWAAAAGAVPQHPDRVEQRMIYAVERGGRRFLVCQNRGEPVETSVEHPHEPAGPRNFGPAADALDAFLSAMLGVDLRRR</sequence>
<accession>A0A2A2ZBB9</accession>
<dbReference type="RefSeq" id="WP_095795232.1">
    <property type="nucleotide sequence ID" value="NZ_NSFD01000055.1"/>
</dbReference>
<dbReference type="AlphaFoldDB" id="A0A2A2ZBB9"/>
<gene>
    <name evidence="1" type="ORF">CKJ66_26325</name>
</gene>
<evidence type="ECO:0000313" key="2">
    <source>
        <dbReference type="Proteomes" id="UP000217768"/>
    </source>
</evidence>
<evidence type="ECO:0000313" key="1">
    <source>
        <dbReference type="EMBL" id="PBA23842.1"/>
    </source>
</evidence>
<protein>
    <submittedName>
        <fullName evidence="1">Uncharacterized protein</fullName>
    </submittedName>
</protein>
<proteinExistence type="predicted"/>
<comment type="caution">
    <text evidence="1">The sequence shown here is derived from an EMBL/GenBank/DDBJ whole genome shotgun (WGS) entry which is preliminary data.</text>
</comment>
<organism evidence="1 2">
    <name type="scientific">Mycobacterium avium</name>
    <dbReference type="NCBI Taxonomy" id="1764"/>
    <lineage>
        <taxon>Bacteria</taxon>
        <taxon>Bacillati</taxon>
        <taxon>Actinomycetota</taxon>
        <taxon>Actinomycetes</taxon>
        <taxon>Mycobacteriales</taxon>
        <taxon>Mycobacteriaceae</taxon>
        <taxon>Mycobacterium</taxon>
        <taxon>Mycobacterium avium complex (MAC)</taxon>
    </lineage>
</organism>